<dbReference type="RefSeq" id="WP_359268446.1">
    <property type="nucleotide sequence ID" value="NZ_JBEZNA010000004.1"/>
</dbReference>
<name>A0ABV3EJE9_9ACTN</name>
<keyword evidence="2" id="KW-1185">Reference proteome</keyword>
<reference evidence="1 2" key="1">
    <citation type="submission" date="2024-06" db="EMBL/GenBank/DDBJ databases">
        <title>The Natural Products Discovery Center: Release of the First 8490 Sequenced Strains for Exploring Actinobacteria Biosynthetic Diversity.</title>
        <authorList>
            <person name="Kalkreuter E."/>
            <person name="Kautsar S.A."/>
            <person name="Yang D."/>
            <person name="Bader C.D."/>
            <person name="Teijaro C.N."/>
            <person name="Fluegel L."/>
            <person name="Davis C.M."/>
            <person name="Simpson J.R."/>
            <person name="Lauterbach L."/>
            <person name="Steele A.D."/>
            <person name="Gui C."/>
            <person name="Meng S."/>
            <person name="Li G."/>
            <person name="Viehrig K."/>
            <person name="Ye F."/>
            <person name="Su P."/>
            <person name="Kiefer A.F."/>
            <person name="Nichols A."/>
            <person name="Cepeda A.J."/>
            <person name="Yan W."/>
            <person name="Fan B."/>
            <person name="Jiang Y."/>
            <person name="Adhikari A."/>
            <person name="Zheng C.-J."/>
            <person name="Schuster L."/>
            <person name="Cowan T.M."/>
            <person name="Smanski M.J."/>
            <person name="Chevrette M.G."/>
            <person name="De Carvalho L.P.S."/>
            <person name="Shen B."/>
        </authorList>
    </citation>
    <scope>NUCLEOTIDE SEQUENCE [LARGE SCALE GENOMIC DNA]</scope>
    <source>
        <strain evidence="1 2">NPDC048117</strain>
    </source>
</reference>
<dbReference type="Proteomes" id="UP001551584">
    <property type="component" value="Unassembled WGS sequence"/>
</dbReference>
<comment type="caution">
    <text evidence="1">The sequence shown here is derived from an EMBL/GenBank/DDBJ whole genome shotgun (WGS) entry which is preliminary data.</text>
</comment>
<evidence type="ECO:0000313" key="2">
    <source>
        <dbReference type="Proteomes" id="UP001551584"/>
    </source>
</evidence>
<evidence type="ECO:0000313" key="1">
    <source>
        <dbReference type="EMBL" id="MEU9576310.1"/>
    </source>
</evidence>
<gene>
    <name evidence="1" type="ORF">AB0D95_03300</name>
</gene>
<proteinExistence type="predicted"/>
<sequence>MSTSGDYEVPQRREERVTAVTDGDGVATFNWPAGAFSGPPVVTLAVEAGAGFRSARIASNTATQTTVHVLAAAGVTLLGIGVLAAGVNAPGVTVHAHATAA</sequence>
<organism evidence="1 2">
    <name type="scientific">Streptomyces chilikensis</name>
    <dbReference type="NCBI Taxonomy" id="1194079"/>
    <lineage>
        <taxon>Bacteria</taxon>
        <taxon>Bacillati</taxon>
        <taxon>Actinomycetota</taxon>
        <taxon>Actinomycetes</taxon>
        <taxon>Kitasatosporales</taxon>
        <taxon>Streptomycetaceae</taxon>
        <taxon>Streptomyces</taxon>
    </lineage>
</organism>
<dbReference type="EMBL" id="JBEZNA010000004">
    <property type="protein sequence ID" value="MEU9576310.1"/>
    <property type="molecule type" value="Genomic_DNA"/>
</dbReference>
<accession>A0ABV3EJE9</accession>
<protein>
    <submittedName>
        <fullName evidence="1">Uncharacterized protein</fullName>
    </submittedName>
</protein>